<organism evidence="2 3">
    <name type="scientific">Dickeya undicola</name>
    <dbReference type="NCBI Taxonomy" id="1577887"/>
    <lineage>
        <taxon>Bacteria</taxon>
        <taxon>Pseudomonadati</taxon>
        <taxon>Pseudomonadota</taxon>
        <taxon>Gammaproteobacteria</taxon>
        <taxon>Enterobacterales</taxon>
        <taxon>Pectobacteriaceae</taxon>
        <taxon>Dickeya</taxon>
    </lineage>
</organism>
<accession>A0A3N0FS50</accession>
<feature type="transmembrane region" description="Helical" evidence="1">
    <location>
        <begin position="53"/>
        <end position="72"/>
    </location>
</feature>
<evidence type="ECO:0000256" key="1">
    <source>
        <dbReference type="SAM" id="Phobius"/>
    </source>
</evidence>
<feature type="transmembrane region" description="Helical" evidence="1">
    <location>
        <begin position="12"/>
        <end position="32"/>
    </location>
</feature>
<gene>
    <name evidence="2" type="ORF">EF878_18710</name>
</gene>
<proteinExistence type="predicted"/>
<dbReference type="AlphaFoldDB" id="A0A3N0FS50"/>
<feature type="transmembrane region" description="Helical" evidence="1">
    <location>
        <begin position="78"/>
        <end position="96"/>
    </location>
</feature>
<evidence type="ECO:0008006" key="4">
    <source>
        <dbReference type="Google" id="ProtNLM"/>
    </source>
</evidence>
<name>A0A3N0FS50_9GAMM</name>
<dbReference type="RefSeq" id="WP_123253247.1">
    <property type="nucleotide sequence ID" value="NZ_RJLR01000040.1"/>
</dbReference>
<sequence>MLEYNLMKLIHALAAVAATGPLLFAPWLSWRLQSCQQNTEKQLLLSGLTITDRFYNIAGWLLMISGAVMLWMEDWHRLFQLWFVLSVALFVIDSIAEKKWRDPATTAIDTTTPGASGWQQHTTRLHRAVLTQMGSTSLILLVMLLHNQLTTSLLSLTQFIR</sequence>
<protein>
    <recommendedName>
        <fullName evidence="4">DUF2269 family protein</fullName>
    </recommendedName>
</protein>
<reference evidence="2 3" key="1">
    <citation type="submission" date="2018-11" db="EMBL/GenBank/DDBJ databases">
        <title>Characterization of surface water Dickeya isolates.</title>
        <authorList>
            <person name="Van Gijsegem F."/>
            <person name="Pedron J."/>
        </authorList>
    </citation>
    <scope>NUCLEOTIDE SEQUENCE [LARGE SCALE GENOMIC DNA]</scope>
    <source>
        <strain evidence="2 3">FVG1-MFV-O17</strain>
    </source>
</reference>
<keyword evidence="1" id="KW-0472">Membrane</keyword>
<dbReference type="EMBL" id="RJLR01000040">
    <property type="protein sequence ID" value="RNM02955.1"/>
    <property type="molecule type" value="Genomic_DNA"/>
</dbReference>
<keyword evidence="1" id="KW-1133">Transmembrane helix</keyword>
<dbReference type="Proteomes" id="UP000276061">
    <property type="component" value="Unassembled WGS sequence"/>
</dbReference>
<dbReference type="OrthoDB" id="6538256at2"/>
<comment type="caution">
    <text evidence="2">The sequence shown here is derived from an EMBL/GenBank/DDBJ whole genome shotgun (WGS) entry which is preliminary data.</text>
</comment>
<evidence type="ECO:0000313" key="3">
    <source>
        <dbReference type="Proteomes" id="UP000276061"/>
    </source>
</evidence>
<evidence type="ECO:0000313" key="2">
    <source>
        <dbReference type="EMBL" id="RNM02955.1"/>
    </source>
</evidence>
<keyword evidence="1" id="KW-0812">Transmembrane</keyword>